<feature type="transmembrane region" description="Helical" evidence="12">
    <location>
        <begin position="725"/>
        <end position="743"/>
    </location>
</feature>
<keyword evidence="7" id="KW-1278">Translocase</keyword>
<keyword evidence="3 12" id="KW-0812">Transmembrane</keyword>
<dbReference type="GO" id="GO:0005507">
    <property type="term" value="F:copper ion binding"/>
    <property type="evidence" value="ECO:0007669"/>
    <property type="project" value="TreeGrafter"/>
</dbReference>
<keyword evidence="12" id="KW-1003">Cell membrane</keyword>
<dbReference type="SFLD" id="SFLDG00002">
    <property type="entry name" value="C1.7:_P-type_atpase_like"/>
    <property type="match status" value="1"/>
</dbReference>
<evidence type="ECO:0000256" key="3">
    <source>
        <dbReference type="ARBA" id="ARBA00022692"/>
    </source>
</evidence>
<evidence type="ECO:0000313" key="15">
    <source>
        <dbReference type="Proteomes" id="UP000298358"/>
    </source>
</evidence>
<keyword evidence="15" id="KW-1185">Reference proteome</keyword>
<proteinExistence type="inferred from homology"/>
<dbReference type="Pfam" id="PF00403">
    <property type="entry name" value="HMA"/>
    <property type="match status" value="1"/>
</dbReference>
<dbReference type="PROSITE" id="PS50846">
    <property type="entry name" value="HMA_2"/>
    <property type="match status" value="1"/>
</dbReference>
<keyword evidence="9 12" id="KW-0472">Membrane</keyword>
<dbReference type="SUPFAM" id="SSF56784">
    <property type="entry name" value="HAD-like"/>
    <property type="match status" value="1"/>
</dbReference>
<evidence type="ECO:0000256" key="6">
    <source>
        <dbReference type="ARBA" id="ARBA00022840"/>
    </source>
</evidence>
<dbReference type="PROSITE" id="PS01229">
    <property type="entry name" value="COF_2"/>
    <property type="match status" value="1"/>
</dbReference>
<feature type="transmembrane region" description="Helical" evidence="12">
    <location>
        <begin position="386"/>
        <end position="413"/>
    </location>
</feature>
<comment type="subcellular location">
    <subcellularLocation>
        <location evidence="1">Cell membrane</location>
        <topology evidence="1">Multi-pass membrane protein</topology>
    </subcellularLocation>
</comment>
<dbReference type="SUPFAM" id="SSF81665">
    <property type="entry name" value="Calcium ATPase, transmembrane domain M"/>
    <property type="match status" value="1"/>
</dbReference>
<dbReference type="InterPro" id="IPR006121">
    <property type="entry name" value="HMA_dom"/>
</dbReference>
<dbReference type="InterPro" id="IPR001757">
    <property type="entry name" value="P_typ_ATPase"/>
</dbReference>
<dbReference type="NCBIfam" id="TIGR01525">
    <property type="entry name" value="ATPase-IB_hvy"/>
    <property type="match status" value="1"/>
</dbReference>
<dbReference type="InterPro" id="IPR036163">
    <property type="entry name" value="HMA_dom_sf"/>
</dbReference>
<dbReference type="EMBL" id="SPQB01000008">
    <property type="protein sequence ID" value="TFU33496.1"/>
    <property type="molecule type" value="Genomic_DNA"/>
</dbReference>
<evidence type="ECO:0000256" key="4">
    <source>
        <dbReference type="ARBA" id="ARBA00022723"/>
    </source>
</evidence>
<dbReference type="GO" id="GO:0055070">
    <property type="term" value="P:copper ion homeostasis"/>
    <property type="evidence" value="ECO:0007669"/>
    <property type="project" value="TreeGrafter"/>
</dbReference>
<dbReference type="Gene3D" id="2.70.150.10">
    <property type="entry name" value="Calcium-transporting ATPase, cytoplasmic transduction domain A"/>
    <property type="match status" value="1"/>
</dbReference>
<dbReference type="AlphaFoldDB" id="A0A4Y9FX87"/>
<dbReference type="STRING" id="300019.BO218_00010"/>
<comment type="catalytic activity">
    <reaction evidence="10">
        <text>ATP + H2O = ADP + phosphate + H(+)</text>
        <dbReference type="Rhea" id="RHEA:13065"/>
        <dbReference type="ChEBI" id="CHEBI:15377"/>
        <dbReference type="ChEBI" id="CHEBI:15378"/>
        <dbReference type="ChEBI" id="CHEBI:30616"/>
        <dbReference type="ChEBI" id="CHEBI:43474"/>
        <dbReference type="ChEBI" id="CHEBI:456216"/>
    </reaction>
</comment>
<evidence type="ECO:0000256" key="8">
    <source>
        <dbReference type="ARBA" id="ARBA00022989"/>
    </source>
</evidence>
<dbReference type="SUPFAM" id="SSF55008">
    <property type="entry name" value="HMA, heavy metal-associated domain"/>
    <property type="match status" value="1"/>
</dbReference>
<keyword evidence="6 12" id="KW-0067">ATP-binding</keyword>
<evidence type="ECO:0000256" key="5">
    <source>
        <dbReference type="ARBA" id="ARBA00022741"/>
    </source>
</evidence>
<dbReference type="InterPro" id="IPR036412">
    <property type="entry name" value="HAD-like_sf"/>
</dbReference>
<dbReference type="Gene3D" id="3.30.70.100">
    <property type="match status" value="1"/>
</dbReference>
<dbReference type="InterPro" id="IPR059000">
    <property type="entry name" value="ATPase_P-type_domA"/>
</dbReference>
<keyword evidence="4 12" id="KW-0479">Metal-binding</keyword>
<reference evidence="14 15" key="1">
    <citation type="submission" date="2019-03" db="EMBL/GenBank/DDBJ databases">
        <title>Diversity of the mouse oral microbiome.</title>
        <authorList>
            <person name="Joseph S."/>
            <person name="Aduse-Opoku J."/>
            <person name="Curtis M."/>
            <person name="Wade W."/>
            <person name="Hashim A."/>
        </authorList>
    </citation>
    <scope>NUCLEOTIDE SEQUENCE [LARGE SCALE GENOMIC DNA]</scope>
    <source>
        <strain evidence="14 15">P1012</strain>
    </source>
</reference>
<evidence type="ECO:0000256" key="12">
    <source>
        <dbReference type="RuleBase" id="RU362081"/>
    </source>
</evidence>
<feature type="transmembrane region" description="Helical" evidence="12">
    <location>
        <begin position="120"/>
        <end position="137"/>
    </location>
</feature>
<dbReference type="PRINTS" id="PR00943">
    <property type="entry name" value="CUATPASE"/>
</dbReference>
<dbReference type="InterPro" id="IPR017969">
    <property type="entry name" value="Heavy-metal-associated_CS"/>
</dbReference>
<accession>A0A4Y9FX87</accession>
<dbReference type="GO" id="GO:0043682">
    <property type="term" value="F:P-type divalent copper transporter activity"/>
    <property type="evidence" value="ECO:0007669"/>
    <property type="project" value="TreeGrafter"/>
</dbReference>
<dbReference type="PRINTS" id="PR00119">
    <property type="entry name" value="CATATPASE"/>
</dbReference>
<evidence type="ECO:0000313" key="14">
    <source>
        <dbReference type="EMBL" id="TFU33496.1"/>
    </source>
</evidence>
<sequence length="749" mass="77059">MSGTVQDRRDVVLDIQGMTCASCVARVEKRLQLVPGVEAAVNLATESAKVQAPTGIGDEALVEAVKSAGYDATVRRAAAPVAHHVHEGGAHEDHEGHEDHSGHVHDVEDVAGETPLRTRLIVAAVLSVPILLVSMIMPLQFPGWQWAMLALSLPVVLWAGWPFHRATLRNARHGAATMDTLITLGTMAALLWSAWVTVTGGMHVYFEVAAVVTTFLLLGRFIEQRSKRRAGAALRSLIDLGAREVVLAASDGRDGETIPVERLHPGDRFIVRPGGTIATDGVVEAGEAAIDASMLTGESVPVAAGPGAAVTGGTIATDGRLVVRATAVGAETRLARIAALVEDAQAGKSRIQRLADRISGVFVPVVIGLAVLTLVGWLLAGQGLEAGFVAAVAVLIIACPCALGLATPVAILVGTGRGAQRGILITGPEAIESAGRIDTVVLDKTGTVTSGRMTVHDVVLGRGADRDEVLRIAAALESGSEHPIARAIVAAADDGAELPAVTGFRNHAGHGVTGTVDGRDAFAGGLKLAAARGARVPDDLAAVARDAVSTVVIVGWAAAAGMSPTARAAILVGDTVRDDSREAITGLRDLGLDVVLLTGDGEGVARAVADEVGIQTVIAGVSPEGKVDEIRRLQESGRRVAMVGDGVNDAAALATADLGIAMGGGTDAAMHASDITLVRDSLTAAGDAVRLSRRVLAIIRGNLFWAFGYNVAAIPLAALGLLTPMVAGAAMAFSSVFVVLNSLRLRSFR</sequence>
<feature type="transmembrane region" description="Helical" evidence="12">
    <location>
        <begin position="202"/>
        <end position="222"/>
    </location>
</feature>
<feature type="transmembrane region" description="Helical" evidence="12">
    <location>
        <begin position="702"/>
        <end position="719"/>
    </location>
</feature>
<dbReference type="NCBIfam" id="TIGR01494">
    <property type="entry name" value="ATPase_P-type"/>
    <property type="match status" value="1"/>
</dbReference>
<dbReference type="Gene3D" id="3.40.1110.10">
    <property type="entry name" value="Calcium-transporting ATPase, cytoplasmic domain N"/>
    <property type="match status" value="1"/>
</dbReference>
<feature type="transmembrane region" description="Helical" evidence="12">
    <location>
        <begin position="143"/>
        <end position="163"/>
    </location>
</feature>
<dbReference type="Pfam" id="PF00702">
    <property type="entry name" value="Hydrolase"/>
    <property type="match status" value="1"/>
</dbReference>
<feature type="transmembrane region" description="Helical" evidence="12">
    <location>
        <begin position="358"/>
        <end position="380"/>
    </location>
</feature>
<dbReference type="SFLD" id="SFLDS00003">
    <property type="entry name" value="Haloacid_Dehalogenase"/>
    <property type="match status" value="1"/>
</dbReference>
<dbReference type="FunFam" id="3.30.70.100:FF:000005">
    <property type="entry name" value="Copper-exporting P-type ATPase A"/>
    <property type="match status" value="1"/>
</dbReference>
<dbReference type="Pfam" id="PF00122">
    <property type="entry name" value="E1-E2_ATPase"/>
    <property type="match status" value="1"/>
</dbReference>
<dbReference type="InterPro" id="IPR023214">
    <property type="entry name" value="HAD_sf"/>
</dbReference>
<dbReference type="GO" id="GO:0016887">
    <property type="term" value="F:ATP hydrolysis activity"/>
    <property type="evidence" value="ECO:0007669"/>
    <property type="project" value="InterPro"/>
</dbReference>
<dbReference type="FunFam" id="2.70.150.10:FF:000002">
    <property type="entry name" value="Copper-transporting ATPase 1, putative"/>
    <property type="match status" value="1"/>
</dbReference>
<protein>
    <recommendedName>
        <fullName evidence="11">Cation-transporting P-type ATPase B</fullName>
    </recommendedName>
</protein>
<dbReference type="PANTHER" id="PTHR43520">
    <property type="entry name" value="ATP7, ISOFORM B"/>
    <property type="match status" value="1"/>
</dbReference>
<dbReference type="InterPro" id="IPR027256">
    <property type="entry name" value="P-typ_ATPase_IB"/>
</dbReference>
<evidence type="ECO:0000256" key="1">
    <source>
        <dbReference type="ARBA" id="ARBA00004651"/>
    </source>
</evidence>
<evidence type="ECO:0000256" key="11">
    <source>
        <dbReference type="ARBA" id="ARBA00074171"/>
    </source>
</evidence>
<dbReference type="GO" id="GO:0005524">
    <property type="term" value="F:ATP binding"/>
    <property type="evidence" value="ECO:0007669"/>
    <property type="project" value="UniProtKB-UniRule"/>
</dbReference>
<dbReference type="SUPFAM" id="SSF81653">
    <property type="entry name" value="Calcium ATPase, transduction domain A"/>
    <property type="match status" value="1"/>
</dbReference>
<evidence type="ECO:0000256" key="7">
    <source>
        <dbReference type="ARBA" id="ARBA00022967"/>
    </source>
</evidence>
<evidence type="ECO:0000256" key="10">
    <source>
        <dbReference type="ARBA" id="ARBA00049360"/>
    </source>
</evidence>
<comment type="similarity">
    <text evidence="2 12">Belongs to the cation transport ATPase (P-type) (TC 3.A.3) family. Type IB subfamily.</text>
</comment>
<name>A0A4Y9FX87_9MICO</name>
<evidence type="ECO:0000259" key="13">
    <source>
        <dbReference type="PROSITE" id="PS50846"/>
    </source>
</evidence>
<keyword evidence="8 12" id="KW-1133">Transmembrane helix</keyword>
<dbReference type="PANTHER" id="PTHR43520:SF8">
    <property type="entry name" value="P-TYPE CU(+) TRANSPORTER"/>
    <property type="match status" value="1"/>
</dbReference>
<dbReference type="InterPro" id="IPR023298">
    <property type="entry name" value="ATPase_P-typ_TM_dom_sf"/>
</dbReference>
<dbReference type="InterPro" id="IPR044492">
    <property type="entry name" value="P_typ_ATPase_HD_dom"/>
</dbReference>
<dbReference type="InterPro" id="IPR018303">
    <property type="entry name" value="ATPase_P-typ_P_site"/>
</dbReference>
<keyword evidence="5 12" id="KW-0547">Nucleotide-binding</keyword>
<dbReference type="InterPro" id="IPR008250">
    <property type="entry name" value="ATPase_P-typ_transduc_dom_A_sf"/>
</dbReference>
<dbReference type="GO" id="GO:0005886">
    <property type="term" value="C:plasma membrane"/>
    <property type="evidence" value="ECO:0007669"/>
    <property type="project" value="UniProtKB-SubCell"/>
</dbReference>
<dbReference type="SFLD" id="SFLDF00027">
    <property type="entry name" value="p-type_atpase"/>
    <property type="match status" value="1"/>
</dbReference>
<feature type="domain" description="HMA" evidence="13">
    <location>
        <begin position="9"/>
        <end position="73"/>
    </location>
</feature>
<feature type="transmembrane region" description="Helical" evidence="12">
    <location>
        <begin position="175"/>
        <end position="196"/>
    </location>
</feature>
<dbReference type="NCBIfam" id="TIGR01511">
    <property type="entry name" value="ATPase-IB1_Cu"/>
    <property type="match status" value="1"/>
</dbReference>
<dbReference type="PROSITE" id="PS01047">
    <property type="entry name" value="HMA_1"/>
    <property type="match status" value="1"/>
</dbReference>
<dbReference type="RefSeq" id="WP_135113818.1">
    <property type="nucleotide sequence ID" value="NZ_JADGLL010000008.1"/>
</dbReference>
<dbReference type="CDD" id="cd02094">
    <property type="entry name" value="P-type_ATPase_Cu-like"/>
    <property type="match status" value="1"/>
</dbReference>
<dbReference type="Gene3D" id="3.40.50.1000">
    <property type="entry name" value="HAD superfamily/HAD-like"/>
    <property type="match status" value="1"/>
</dbReference>
<organism evidence="14 15">
    <name type="scientific">Microbacterium paludicola</name>
    <dbReference type="NCBI Taxonomy" id="300019"/>
    <lineage>
        <taxon>Bacteria</taxon>
        <taxon>Bacillati</taxon>
        <taxon>Actinomycetota</taxon>
        <taxon>Actinomycetes</taxon>
        <taxon>Micrococcales</taxon>
        <taxon>Microbacteriaceae</taxon>
        <taxon>Microbacterium</taxon>
    </lineage>
</organism>
<gene>
    <name evidence="14" type="ORF">E4U02_05470</name>
</gene>
<evidence type="ECO:0000256" key="2">
    <source>
        <dbReference type="ARBA" id="ARBA00006024"/>
    </source>
</evidence>
<dbReference type="InterPro" id="IPR023299">
    <property type="entry name" value="ATPase_P-typ_cyto_dom_N"/>
</dbReference>
<comment type="caution">
    <text evidence="14">The sequence shown here is derived from an EMBL/GenBank/DDBJ whole genome shotgun (WGS) entry which is preliminary data.</text>
</comment>
<dbReference type="CDD" id="cd00371">
    <property type="entry name" value="HMA"/>
    <property type="match status" value="1"/>
</dbReference>
<evidence type="ECO:0000256" key="9">
    <source>
        <dbReference type="ARBA" id="ARBA00023136"/>
    </source>
</evidence>
<dbReference type="Proteomes" id="UP000298358">
    <property type="component" value="Unassembled WGS sequence"/>
</dbReference>
<dbReference type="PROSITE" id="PS00154">
    <property type="entry name" value="ATPASE_E1_E2"/>
    <property type="match status" value="1"/>
</dbReference>
<dbReference type="OrthoDB" id="7059309at2"/>